<dbReference type="InterPro" id="IPR008966">
    <property type="entry name" value="Adhesion_dom_sf"/>
</dbReference>
<dbReference type="Proteomes" id="UP001306592">
    <property type="component" value="Unassembled WGS sequence"/>
</dbReference>
<gene>
    <name evidence="6" type="ORF">V8N49_16735</name>
</gene>
<reference evidence="6 7" key="1">
    <citation type="submission" date="2024-02" db="EMBL/GenBank/DDBJ databases">
        <title>First report Erwinia aphidicola in onion in Chile.</title>
        <authorList>
            <person name="Valenzuela M."/>
            <person name="Pena M."/>
            <person name="Dutta B."/>
        </authorList>
    </citation>
    <scope>NUCLEOTIDE SEQUENCE [LARGE SCALE GENOMIC DNA]</scope>
    <source>
        <strain evidence="6 7">QCJ3A</strain>
    </source>
</reference>
<dbReference type="InterPro" id="IPR000259">
    <property type="entry name" value="Adhesion_dom_fimbrial"/>
</dbReference>
<keyword evidence="4" id="KW-0281">Fimbrium</keyword>
<dbReference type="Gene3D" id="2.60.40.1090">
    <property type="entry name" value="Fimbrial-type adhesion domain"/>
    <property type="match status" value="1"/>
</dbReference>
<accession>A0ABU8DIF3</accession>
<keyword evidence="7" id="KW-1185">Reference proteome</keyword>
<comment type="caution">
    <text evidence="6">The sequence shown here is derived from an EMBL/GenBank/DDBJ whole genome shotgun (WGS) entry which is preliminary data.</text>
</comment>
<organism evidence="6 7">
    <name type="scientific">Erwinia aphidicola</name>
    <dbReference type="NCBI Taxonomy" id="68334"/>
    <lineage>
        <taxon>Bacteria</taxon>
        <taxon>Pseudomonadati</taxon>
        <taxon>Pseudomonadota</taxon>
        <taxon>Gammaproteobacteria</taxon>
        <taxon>Enterobacterales</taxon>
        <taxon>Erwiniaceae</taxon>
        <taxon>Erwinia</taxon>
    </lineage>
</organism>
<dbReference type="InterPro" id="IPR036937">
    <property type="entry name" value="Adhesion_dom_fimbrial_sf"/>
</dbReference>
<evidence type="ECO:0000259" key="5">
    <source>
        <dbReference type="Pfam" id="PF00419"/>
    </source>
</evidence>
<dbReference type="EMBL" id="JBANEI010000013">
    <property type="protein sequence ID" value="MEI2683295.1"/>
    <property type="molecule type" value="Genomic_DNA"/>
</dbReference>
<feature type="domain" description="Fimbrial-type adhesion" evidence="5">
    <location>
        <begin position="45"/>
        <end position="167"/>
    </location>
</feature>
<comment type="subcellular location">
    <subcellularLocation>
        <location evidence="1">Fimbrium</location>
    </subcellularLocation>
</comment>
<keyword evidence="3" id="KW-0732">Signal</keyword>
<evidence type="ECO:0000313" key="6">
    <source>
        <dbReference type="EMBL" id="MEI2683295.1"/>
    </source>
</evidence>
<dbReference type="SUPFAM" id="SSF49401">
    <property type="entry name" value="Bacterial adhesins"/>
    <property type="match status" value="1"/>
</dbReference>
<dbReference type="PANTHER" id="PTHR33420:SF12">
    <property type="entry name" value="FIMBRIN-LIKE PROTEIN FIMI-RELATED"/>
    <property type="match status" value="1"/>
</dbReference>
<proteinExistence type="inferred from homology"/>
<comment type="similarity">
    <text evidence="2">Belongs to the fimbrial protein family.</text>
</comment>
<evidence type="ECO:0000313" key="7">
    <source>
        <dbReference type="Proteomes" id="UP001306592"/>
    </source>
</evidence>
<evidence type="ECO:0000256" key="2">
    <source>
        <dbReference type="ARBA" id="ARBA00006671"/>
    </source>
</evidence>
<dbReference type="PANTHER" id="PTHR33420">
    <property type="entry name" value="FIMBRIAL SUBUNIT ELFA-RELATED"/>
    <property type="match status" value="1"/>
</dbReference>
<evidence type="ECO:0000256" key="1">
    <source>
        <dbReference type="ARBA" id="ARBA00004561"/>
    </source>
</evidence>
<sequence>MTQMVIKVMTQHHYWVVPPSLLIILASFFSVSQASATFSGWGIVNMEGAIIDSACAISSGSRDQTIDMDTVPTGEIIQEGFGRSKPFSIKLINCELTRPHSSLPGWQYFQVTFDGNVDGKFFGIDGDAKGIALEIKDSQGNSAIPGEAMPMREISHGSMKLDYTMRLVSNKQLLVSGRYKSSIRLKMAYY</sequence>
<name>A0ABU8DIF3_ERWAP</name>
<dbReference type="Pfam" id="PF00419">
    <property type="entry name" value="Fimbrial"/>
    <property type="match status" value="1"/>
</dbReference>
<evidence type="ECO:0000256" key="4">
    <source>
        <dbReference type="ARBA" id="ARBA00023263"/>
    </source>
</evidence>
<dbReference type="RefSeq" id="WP_318153240.1">
    <property type="nucleotide sequence ID" value="NZ_JACXBP010000009.1"/>
</dbReference>
<dbReference type="InterPro" id="IPR050263">
    <property type="entry name" value="Bact_Fimbrial_Adh_Pro"/>
</dbReference>
<evidence type="ECO:0000256" key="3">
    <source>
        <dbReference type="ARBA" id="ARBA00022729"/>
    </source>
</evidence>
<protein>
    <submittedName>
        <fullName evidence="6">Fimbrial protein</fullName>
    </submittedName>
</protein>